<name>A0A7W2R487_9FLAO</name>
<dbReference type="Proteomes" id="UP000541857">
    <property type="component" value="Unassembled WGS sequence"/>
</dbReference>
<keyword evidence="1" id="KW-0812">Transmembrane</keyword>
<evidence type="ECO:0000313" key="2">
    <source>
        <dbReference type="EMBL" id="MBA6153627.1"/>
    </source>
</evidence>
<dbReference type="RefSeq" id="WP_182205925.1">
    <property type="nucleotide sequence ID" value="NZ_JACGLT010000010.1"/>
</dbReference>
<evidence type="ECO:0000313" key="3">
    <source>
        <dbReference type="Proteomes" id="UP000541857"/>
    </source>
</evidence>
<organism evidence="2 3">
    <name type="scientific">Gelidibacter maritimus</name>
    <dbReference type="NCBI Taxonomy" id="2761487"/>
    <lineage>
        <taxon>Bacteria</taxon>
        <taxon>Pseudomonadati</taxon>
        <taxon>Bacteroidota</taxon>
        <taxon>Flavobacteriia</taxon>
        <taxon>Flavobacteriales</taxon>
        <taxon>Flavobacteriaceae</taxon>
        <taxon>Gelidibacter</taxon>
    </lineage>
</organism>
<protein>
    <submittedName>
        <fullName evidence="2">DUF3667 domain-containing protein</fullName>
    </submittedName>
</protein>
<sequence>MSRSLKKCNNCIQQFESHLPFCPYCGQKAGDQLTLNVLFNNTINNYFSVDARFFKSFFPLMLKPGHLPKQFVSGKRLMYLHPAQMYLFISIVFFFLFSFVSRKQVENIDSAIKKDIEQSHFYRDSLKKVSKENPTEKYVNKSDLKNEDSLRLRKQQLVQVTDSVQNVNKSSSNSIFNIDINEMEIDSMIAAGASDEELYRKMGMKTSDGYLTKRMYKQILKFFKTKSGGTILQAFLDSIPLAMFMLLPIFAFILKLFYIRKGKFVHHLVFTFYFFAFLFGVFSFLVIANLIWKDFPGWIMTLTMFSAFFYLFFGVKRFYDQGYILSFIKSSAISFFFLSMVLPFAVVIMGLMAFLFY</sequence>
<reference evidence="2 3" key="1">
    <citation type="submission" date="2020-07" db="EMBL/GenBank/DDBJ databases">
        <title>Bacterium isolated from marine sediment.</title>
        <authorList>
            <person name="Shang D."/>
        </authorList>
    </citation>
    <scope>NUCLEOTIDE SEQUENCE [LARGE SCALE GENOMIC DNA]</scope>
    <source>
        <strain evidence="2 3">F6074</strain>
    </source>
</reference>
<dbReference type="EMBL" id="JACGLT010000010">
    <property type="protein sequence ID" value="MBA6153627.1"/>
    <property type="molecule type" value="Genomic_DNA"/>
</dbReference>
<gene>
    <name evidence="2" type="ORF">H3Z82_12910</name>
</gene>
<accession>A0A7W2R487</accession>
<dbReference type="Pfam" id="PF12412">
    <property type="entry name" value="DUF3667"/>
    <property type="match status" value="1"/>
</dbReference>
<keyword evidence="1" id="KW-1133">Transmembrane helix</keyword>
<comment type="caution">
    <text evidence="2">The sequence shown here is derived from an EMBL/GenBank/DDBJ whole genome shotgun (WGS) entry which is preliminary data.</text>
</comment>
<feature type="transmembrane region" description="Helical" evidence="1">
    <location>
        <begin position="270"/>
        <end position="292"/>
    </location>
</feature>
<feature type="transmembrane region" description="Helical" evidence="1">
    <location>
        <begin position="79"/>
        <end position="100"/>
    </location>
</feature>
<proteinExistence type="predicted"/>
<dbReference type="InterPro" id="IPR022134">
    <property type="entry name" value="DUF3667"/>
</dbReference>
<evidence type="ECO:0000256" key="1">
    <source>
        <dbReference type="SAM" id="Phobius"/>
    </source>
</evidence>
<feature type="transmembrane region" description="Helical" evidence="1">
    <location>
        <begin position="239"/>
        <end position="258"/>
    </location>
</feature>
<dbReference type="AlphaFoldDB" id="A0A7W2R487"/>
<keyword evidence="1" id="KW-0472">Membrane</keyword>
<feature type="transmembrane region" description="Helical" evidence="1">
    <location>
        <begin position="298"/>
        <end position="315"/>
    </location>
</feature>
<keyword evidence="3" id="KW-1185">Reference proteome</keyword>
<feature type="transmembrane region" description="Helical" evidence="1">
    <location>
        <begin position="335"/>
        <end position="356"/>
    </location>
</feature>